<organism evidence="3 4">
    <name type="scientific">Gimesia alba</name>
    <dbReference type="NCBI Taxonomy" id="2527973"/>
    <lineage>
        <taxon>Bacteria</taxon>
        <taxon>Pseudomonadati</taxon>
        <taxon>Planctomycetota</taxon>
        <taxon>Planctomycetia</taxon>
        <taxon>Planctomycetales</taxon>
        <taxon>Planctomycetaceae</taxon>
        <taxon>Gimesia</taxon>
    </lineage>
</organism>
<dbReference type="EMBL" id="CP036269">
    <property type="protein sequence ID" value="QDT43689.1"/>
    <property type="molecule type" value="Genomic_DNA"/>
</dbReference>
<evidence type="ECO:0000313" key="3">
    <source>
        <dbReference type="EMBL" id="QDT43689.1"/>
    </source>
</evidence>
<gene>
    <name evidence="3" type="primary">egtC</name>
    <name evidence="3" type="ORF">Pan241w_37910</name>
</gene>
<dbReference type="OrthoDB" id="321954at2"/>
<accession>A0A517RIJ9</accession>
<dbReference type="CDD" id="cd01908">
    <property type="entry name" value="YafJ"/>
    <property type="match status" value="1"/>
</dbReference>
<name>A0A517RIJ9_9PLAN</name>
<dbReference type="InterPro" id="IPR017932">
    <property type="entry name" value="GATase_2_dom"/>
</dbReference>
<dbReference type="InterPro" id="IPR026869">
    <property type="entry name" value="EgtC-like"/>
</dbReference>
<sequence length="272" mass="30138">MCRWLAYSGPSLKLSTLLTRPSHSLIDQSRHATHNIESLNGDGFGVGWYGEDPTPGVYRDTHPAWNDENFRHLSEHIQSGLFLAHVRASTGTAVQNTNCHPFTFENWLFQHNGSVPGFRSLRRALLFDVDPELFPFIQGSTDSEILFFLALTFGLRDDAPQALARMIGHVERARQSAGIEAPLFFSACTTDGQSLWAVRYSSNNQSRTLYHSSHLHALHDLDGTYGSLPADATIVVSEPLDDLTENWEEVPESSLLTVAQGAVSVSVFVPET</sequence>
<reference evidence="3 4" key="1">
    <citation type="submission" date="2019-02" db="EMBL/GenBank/DDBJ databases">
        <title>Deep-cultivation of Planctomycetes and their phenomic and genomic characterization uncovers novel biology.</title>
        <authorList>
            <person name="Wiegand S."/>
            <person name="Jogler M."/>
            <person name="Boedeker C."/>
            <person name="Pinto D."/>
            <person name="Vollmers J."/>
            <person name="Rivas-Marin E."/>
            <person name="Kohn T."/>
            <person name="Peeters S.H."/>
            <person name="Heuer A."/>
            <person name="Rast P."/>
            <person name="Oberbeckmann S."/>
            <person name="Bunk B."/>
            <person name="Jeske O."/>
            <person name="Meyerdierks A."/>
            <person name="Storesund J.E."/>
            <person name="Kallscheuer N."/>
            <person name="Luecker S."/>
            <person name="Lage O.M."/>
            <person name="Pohl T."/>
            <person name="Merkel B.J."/>
            <person name="Hornburger P."/>
            <person name="Mueller R.-W."/>
            <person name="Bruemmer F."/>
            <person name="Labrenz M."/>
            <person name="Spormann A.M."/>
            <person name="Op den Camp H."/>
            <person name="Overmann J."/>
            <person name="Amann R."/>
            <person name="Jetten M.S.M."/>
            <person name="Mascher T."/>
            <person name="Medema M.H."/>
            <person name="Devos D.P."/>
            <person name="Kaster A.-K."/>
            <person name="Ovreas L."/>
            <person name="Rohde M."/>
            <person name="Galperin M.Y."/>
            <person name="Jogler C."/>
        </authorList>
    </citation>
    <scope>NUCLEOTIDE SEQUENCE [LARGE SCALE GENOMIC DNA]</scope>
    <source>
        <strain evidence="3 4">Pan241w</strain>
    </source>
</reference>
<dbReference type="PANTHER" id="PTHR43187:SF1">
    <property type="entry name" value="GLUTAMINE AMIDOTRANSFERASE DUG3-RELATED"/>
    <property type="match status" value="1"/>
</dbReference>
<proteinExistence type="predicted"/>
<keyword evidence="3" id="KW-0378">Hydrolase</keyword>
<dbReference type="Pfam" id="PF13230">
    <property type="entry name" value="GATase_4"/>
    <property type="match status" value="1"/>
</dbReference>
<dbReference type="SUPFAM" id="SSF56235">
    <property type="entry name" value="N-terminal nucleophile aminohydrolases (Ntn hydrolases)"/>
    <property type="match status" value="1"/>
</dbReference>
<keyword evidence="4" id="KW-1185">Reference proteome</keyword>
<dbReference type="KEGG" id="gaz:Pan241w_37910"/>
<dbReference type="Gene3D" id="3.60.20.10">
    <property type="entry name" value="Glutamine Phosphoribosylpyrophosphate, subunit 1, domain 1"/>
    <property type="match status" value="1"/>
</dbReference>
<evidence type="ECO:0000259" key="2">
    <source>
        <dbReference type="PROSITE" id="PS51278"/>
    </source>
</evidence>
<evidence type="ECO:0000313" key="4">
    <source>
        <dbReference type="Proteomes" id="UP000317171"/>
    </source>
</evidence>
<dbReference type="PROSITE" id="PS51278">
    <property type="entry name" value="GATASE_TYPE_2"/>
    <property type="match status" value="1"/>
</dbReference>
<keyword evidence="1" id="KW-0315">Glutamine amidotransferase</keyword>
<dbReference type="GO" id="GO:0016787">
    <property type="term" value="F:hydrolase activity"/>
    <property type="evidence" value="ECO:0007669"/>
    <property type="project" value="UniProtKB-KW"/>
</dbReference>
<protein>
    <submittedName>
        <fullName evidence="3">Amidohydrolase EgtC</fullName>
        <ecNumber evidence="3">3.5.1.-</ecNumber>
    </submittedName>
</protein>
<dbReference type="PANTHER" id="PTHR43187">
    <property type="entry name" value="GLUTAMINE AMIDOTRANSFERASE DUG3-RELATED"/>
    <property type="match status" value="1"/>
</dbReference>
<dbReference type="InterPro" id="IPR052373">
    <property type="entry name" value="Gamma-glu_amide_hydrolase"/>
</dbReference>
<dbReference type="InterPro" id="IPR029055">
    <property type="entry name" value="Ntn_hydrolases_N"/>
</dbReference>
<dbReference type="RefSeq" id="WP_145218558.1">
    <property type="nucleotide sequence ID" value="NZ_CP036269.1"/>
</dbReference>
<feature type="domain" description="Glutamine amidotransferase type-2" evidence="2">
    <location>
        <begin position="2"/>
        <end position="261"/>
    </location>
</feature>
<dbReference type="AlphaFoldDB" id="A0A517RIJ9"/>
<dbReference type="Proteomes" id="UP000317171">
    <property type="component" value="Chromosome"/>
</dbReference>
<dbReference type="EC" id="3.5.1.-" evidence="3"/>
<evidence type="ECO:0000256" key="1">
    <source>
        <dbReference type="ARBA" id="ARBA00022962"/>
    </source>
</evidence>